<dbReference type="GO" id="GO:0019240">
    <property type="term" value="P:citrulline biosynthetic process"/>
    <property type="evidence" value="ECO:0007669"/>
    <property type="project" value="TreeGrafter"/>
</dbReference>
<dbReference type="InterPro" id="IPR006132">
    <property type="entry name" value="Asp/Orn_carbamoyltranf_P-bd"/>
</dbReference>
<dbReference type="SUPFAM" id="SSF50494">
    <property type="entry name" value="Trypsin-like serine proteases"/>
    <property type="match status" value="1"/>
</dbReference>
<evidence type="ECO:0000259" key="20">
    <source>
        <dbReference type="PROSITE" id="PS50975"/>
    </source>
</evidence>
<keyword evidence="8 17" id="KW-0547">Nucleotide-binding</keyword>
<sequence>MLVGAPLAINQDSKSGSVYKCKLSSNKNDCDLIRIDTDDKTQSNAIKENQWLGVTVKSQGPGGYVLACAHRYVLAGPDYQWGQGTSGDVSSDHEIIIGAPRSNGTGQVFLFTKRSSSDRRNFYSRLNDNNSSLSLVKEIVIDGEQFASSFGYTLAALDINGDKNIDLVIGAPFYYNAKSGHAGGAVYIYLNKDGKGPTNKYDQQLLGNSESRFGFALANLDDINKDGYQDLAVGAPYDSDGGAIYIYLGRGIDLDENGYPDLLVGAYESDSVILLRTRPIIDIETSVEGKLDNIDPTIAGCEEDPHCLDNDFLRVTVGFGNDNDLGKIFDAKRIDAKSFIIHPGYENKGKVYNDIALVELVKPIEFDNFVNPACLETRDEKIYTGYLNHAGWGSNERFYIDKRSGQGSGVRNQQKLYEIDLIDESDSAKFCSVNDKVICAVGEFDYSGSQAIKALKENDVQTILINPNIATVQTSPGLAEKVYFLPITPEFVTEVIRLERPDGILLMFGGQTALNCGIELDKLGVFKQYNIQVLGTPIKSIIATEDRELFSKIVSSKEVGGQVAPNKATDKVEEALKFAEELKYPILVRSAFALGGLGSGFAKNSDELEKLVTQSLIHSNQVLLDKSLKGWKEVEYEVVRDAYDNCVTVCNMENIDPLGVHTGESIVICPSQTLTDEDYYRLRSMAIRIVRHLNIVGECNVQYAVDPNSNDFYIIEVNARLSRSSALASKATGYPLAYIAAKLALGIPLPELINSVTKTTTSFFEPSLDYCVIKMPRWDLSKFTGVSHKIGSSMKSIGEVMAIGSGVYRIGSSVEFDCCAVGCVTELRKCGKKTAMINCNPETVSTDYDICDRLYFDEISFETVMDIYRLEQPLGLILSMGGQLPNNIAVDLHLQNVRILGTSPVAIDNAENRFKFSHLLDTINIEQPHWLNATCVNEAKQFCQKVGYPCIIRPSYVLSGAAMNVANSDQDLERYLKAAKTVSQEFPVVVSKFIIDAKEIDVDAVAKEGKLVCLAVSEHVENAGVHSGDATLVTPPQDLNRETLISIRRIAESIGEALNVNGPFNMQLIAKDSQLKVIECNLRVSRSFPFVSKTLDCDFVAIATRVILNENIDSITNDYIIGQRNVSENIKSFNMLGNVNRVGIKVPQFSFARLSGADVNLGVEMASTGEVACFGENRYEAYLKAMISTGFRIPIKKKAFLSIGSYKHKQELLYSIRTLFNMGYKLYASLGTADFYNGHGIKVQPIQSPFEENLNNEDFATSESVVDRIADYLAEKEFDLIINLPMRIYGSRRVSTLGYRTRRFAVDHSIPLISDVKCAKLLISALRLVNGTPVVKPHIDCLTSRKLIRLPGLIDIHVHLRVPGESHKEDFSSGTSAALAGGITLVCAMPNTNPSIINESSLQLVRKIASEQARCDYAIYMGATTTNASDLLKLVNKPSKNGILGLKMYLNSTYGTLTMNKMQDWRAHFENWPKNIPIVCHAEGQTTAAVIWFAQHYDRSIHICHVAREEEIEIIKEAKQLGLKVTCEVCPHHLFLCEDDIKTIGETKLRVKPELCSKRDQESLWENLNFIDCFATDHAPHTLEEKMSSNSPPGFPGLETMLPLLLTAVNQGRLTIEDLVQKLYFNPKRIFNLPNQPDTYIEVDLDHEWTISETSFYSKSGWSPFANKKVQGIVRRVVLRGEVAFVDGEVLVKPGESYEDTVSMMSNYNHALIIRHNQPGAMERASKISSVPIINAGDGIGEHPTQSLLDVYTIKEEIAIDAYWQLRSMAEMSVVSNNKKSKKKTKKHKSEDDRSKTPPPDRPITDARKKFEKQPAYIDKTGMELHPYQLEGINWLRFSWANHTDTILADEMGLGKTIQTVTFLYSLFKEGHSKGPFLVAAPLSTIINWEREFETWAPDMYAVTYIGDKDSRSVIREYELSFEEGATKNRLKAIKIRKDAPVKFHVLLTSYELISIDQATLSSVDWQILVVDEAHRLKNNQSKKEDTAIHYDDKAIDDLLDRTKEGIEQKEMLANEYLSSFKVAAYVTKEAEEEEPETEVLKQDVEFADPAYWEKLLRHHFEQHQEDLSKTFGKGKRVRKQVNYTDGAVGGNNQEDTNWQENMSDYNSEASGGQSDDDDFENKSEEKNRRRLRTDRNEKDRPLPPLLARVGGNIEVLGFNPRQRKSFLNAIMRYGMPPQNTPNSPWLARDLRGKPEKHFKAYVSLFMRHLCEPGADNAECFADGVPREGISRQHVLTRIGTMALIKKKVKEFEEKNGELSMPTEKTKLPDEVKEDNEMKIEENENKQENLEKLEKEVESEIDQNKYETNKSKKEDSTLNENENSEEKKETKMEVDQNNDANDQDNLEKTEVPEKIEEKETVEENNEDKEIENKSAEEITDNKETVATEKDGKKTEENGGSEHENTETTDCKNQNDKLSEENSLSEKEENKEKTHKITKPKFMFNIADGGFTELHSIWLSEEKAAISKEYEIWHRRHDYWLLAGVVKHGYARWQDIQSDPAFNIINEPFKMDINKGNFLEIKNKFIARRFKLLEQALAIEEQLRRAAYLNLTQDQSNPVLSLNSKFSELECLAESHQHLAKESMNGNKSANMVLHKVLNQLDELLGDMKLDASRLPTVLTKVQPVSQRLLLSELSGLGFGLMSGAFSLFNILADSFGPGKRCISYKSPSLELSSSLKH</sequence>
<evidence type="ECO:0000256" key="9">
    <source>
        <dbReference type="ARBA" id="ARBA00022801"/>
    </source>
</evidence>
<dbReference type="InterPro" id="IPR006680">
    <property type="entry name" value="Amidohydro-rel"/>
</dbReference>
<organism evidence="23 24">
    <name type="scientific">Anisodus tanguticus</name>
    <dbReference type="NCBI Taxonomy" id="243964"/>
    <lineage>
        <taxon>Eukaryota</taxon>
        <taxon>Viridiplantae</taxon>
        <taxon>Streptophyta</taxon>
        <taxon>Embryophyta</taxon>
        <taxon>Tracheophyta</taxon>
        <taxon>Spermatophyta</taxon>
        <taxon>Magnoliopsida</taxon>
        <taxon>eudicotyledons</taxon>
        <taxon>Gunneridae</taxon>
        <taxon>Pentapetalae</taxon>
        <taxon>asterids</taxon>
        <taxon>lamiids</taxon>
        <taxon>Solanales</taxon>
        <taxon>Solanaceae</taxon>
        <taxon>Solanoideae</taxon>
        <taxon>Hyoscyameae</taxon>
        <taxon>Anisodus</taxon>
    </lineage>
</organism>
<dbReference type="GO" id="GO:0004087">
    <property type="term" value="F:carbamoyl-phosphate synthase (ammonia) activity"/>
    <property type="evidence" value="ECO:0007669"/>
    <property type="project" value="UniProtKB-EC"/>
</dbReference>
<dbReference type="GO" id="GO:0006338">
    <property type="term" value="P:chromatin remodeling"/>
    <property type="evidence" value="ECO:0007669"/>
    <property type="project" value="InterPro"/>
</dbReference>
<evidence type="ECO:0000256" key="13">
    <source>
        <dbReference type="ARBA" id="ARBA00043998"/>
    </source>
</evidence>
<feature type="domain" description="ATP-grasp" evidence="20">
    <location>
        <begin position="553"/>
        <end position="745"/>
    </location>
</feature>
<dbReference type="InterPro" id="IPR036901">
    <property type="entry name" value="Asp/Orn_carbamoylTrfase_sf"/>
</dbReference>
<dbReference type="Gene3D" id="1.10.10.60">
    <property type="entry name" value="Homeodomain-like"/>
    <property type="match status" value="1"/>
</dbReference>
<dbReference type="SMART" id="SM00851">
    <property type="entry name" value="MGS"/>
    <property type="match status" value="1"/>
</dbReference>
<dbReference type="PROSITE" id="PS00866">
    <property type="entry name" value="CPSASE_1"/>
    <property type="match status" value="2"/>
</dbReference>
<dbReference type="GO" id="GO:0004088">
    <property type="term" value="F:carbamoyl-phosphate synthase (glutamine-hydrolyzing) activity"/>
    <property type="evidence" value="ECO:0007669"/>
    <property type="project" value="UniProtKB-EC"/>
</dbReference>
<dbReference type="SUPFAM" id="SSF51338">
    <property type="entry name" value="Composite domain of metallo-dependent hydrolases"/>
    <property type="match status" value="1"/>
</dbReference>
<dbReference type="GO" id="GO:0007219">
    <property type="term" value="P:Notch signaling pathway"/>
    <property type="evidence" value="ECO:0007669"/>
    <property type="project" value="UniProtKB-KW"/>
</dbReference>
<dbReference type="InterPro" id="IPR011607">
    <property type="entry name" value="MGS-like_dom"/>
</dbReference>
<evidence type="ECO:0000256" key="15">
    <source>
        <dbReference type="ARBA" id="ARBA00048492"/>
    </source>
</evidence>
<dbReference type="Gene3D" id="3.20.20.140">
    <property type="entry name" value="Metal-dependent hydrolases"/>
    <property type="match status" value="1"/>
</dbReference>
<dbReference type="InterPro" id="IPR000413">
    <property type="entry name" value="Integrin_alpha"/>
</dbReference>
<keyword evidence="5" id="KW-0479">Metal-binding</keyword>
<feature type="compositionally biased region" description="Basic and acidic residues" evidence="19">
    <location>
        <begin position="2264"/>
        <end position="2316"/>
    </location>
</feature>
<dbReference type="InterPro" id="IPR016185">
    <property type="entry name" value="PreATP-grasp_dom_sf"/>
</dbReference>
<feature type="repeat" description="FG-GAP" evidence="18">
    <location>
        <begin position="199"/>
        <end position="256"/>
    </location>
</feature>
<dbReference type="Gene3D" id="2.130.10.130">
    <property type="entry name" value="Integrin alpha, N-terminal"/>
    <property type="match status" value="2"/>
</dbReference>
<dbReference type="InterPro" id="IPR038718">
    <property type="entry name" value="SNF2-like_sf"/>
</dbReference>
<dbReference type="Pfam" id="PF02786">
    <property type="entry name" value="CPSase_L_D2"/>
    <property type="match status" value="2"/>
</dbReference>
<dbReference type="InterPro" id="IPR005483">
    <property type="entry name" value="CPSase_dom"/>
</dbReference>
<dbReference type="Gene3D" id="3.30.470.20">
    <property type="entry name" value="ATP-grasp fold, B domain"/>
    <property type="match status" value="2"/>
</dbReference>
<dbReference type="InterPro" id="IPR005479">
    <property type="entry name" value="CPAse_ATP-bd"/>
</dbReference>
<dbReference type="SUPFAM" id="SSF52540">
    <property type="entry name" value="P-loop containing nucleoside triphosphate hydrolases"/>
    <property type="match status" value="1"/>
</dbReference>
<dbReference type="GO" id="GO:0016485">
    <property type="term" value="P:protein processing"/>
    <property type="evidence" value="ECO:0007669"/>
    <property type="project" value="InterPro"/>
</dbReference>
<dbReference type="PROSITE" id="PS50975">
    <property type="entry name" value="ATP_GRASP"/>
    <property type="match status" value="2"/>
</dbReference>
<dbReference type="InterPro" id="IPR012957">
    <property type="entry name" value="CHD_C2"/>
</dbReference>
<dbReference type="Gene3D" id="3.40.50.20">
    <property type="match status" value="1"/>
</dbReference>
<dbReference type="InterPro" id="IPR043504">
    <property type="entry name" value="Peptidase_S1_PA_chymotrypsin"/>
</dbReference>
<dbReference type="Gene3D" id="3.30.1490.20">
    <property type="entry name" value="ATP-grasp fold, A domain"/>
    <property type="match status" value="1"/>
</dbReference>
<keyword evidence="4" id="KW-0808">Transferase</keyword>
<dbReference type="SUPFAM" id="SSF56059">
    <property type="entry name" value="Glutathione synthetase ATP-binding domain-like"/>
    <property type="match status" value="2"/>
</dbReference>
<dbReference type="InterPro" id="IPR013519">
    <property type="entry name" value="Int_alpha_beta-p"/>
</dbReference>
<evidence type="ECO:0000256" key="4">
    <source>
        <dbReference type="ARBA" id="ARBA00022679"/>
    </source>
</evidence>
<dbReference type="EMBL" id="JAVYJV010000054">
    <property type="protein sequence ID" value="KAK4337099.1"/>
    <property type="molecule type" value="Genomic_DNA"/>
</dbReference>
<dbReference type="SMART" id="SM00191">
    <property type="entry name" value="Int_alpha"/>
    <property type="match status" value="3"/>
</dbReference>
<dbReference type="Pfam" id="PF06465">
    <property type="entry name" value="DUF1087"/>
    <property type="match status" value="1"/>
</dbReference>
<dbReference type="InterPro" id="IPR001254">
    <property type="entry name" value="Trypsin_dom"/>
</dbReference>
<feature type="compositionally biased region" description="Acidic residues" evidence="19">
    <location>
        <begin position="2359"/>
        <end position="2369"/>
    </location>
</feature>
<dbReference type="PRINTS" id="PR00098">
    <property type="entry name" value="CPSASE"/>
</dbReference>
<accession>A0AAE1QPW7</accession>
<evidence type="ECO:0000256" key="5">
    <source>
        <dbReference type="ARBA" id="ARBA00022723"/>
    </source>
</evidence>
<dbReference type="InterPro" id="IPR009462">
    <property type="entry name" value="CHD_II_SANT-like"/>
</dbReference>
<proteinExistence type="inferred from homology"/>
<dbReference type="FunFam" id="3.30.470.20:FF:000004">
    <property type="entry name" value="Carbamoyl-phosphate synthase (glutamine-hydrolyzing)"/>
    <property type="match status" value="1"/>
</dbReference>
<dbReference type="PANTHER" id="PTHR11405">
    <property type="entry name" value="CARBAMOYLTRANSFERASE FAMILY MEMBER"/>
    <property type="match status" value="1"/>
</dbReference>
<dbReference type="FunFam" id="3.30.1490.20:FF:000001">
    <property type="entry name" value="Carbamoyl-phosphate synthase large chain"/>
    <property type="match status" value="1"/>
</dbReference>
<comment type="catalytic activity">
    <reaction evidence="15">
        <text>(S)-dihydroorotate + H2O = N-carbamoyl-L-aspartate + H(+)</text>
        <dbReference type="Rhea" id="RHEA:24296"/>
        <dbReference type="ChEBI" id="CHEBI:15377"/>
        <dbReference type="ChEBI" id="CHEBI:15378"/>
        <dbReference type="ChEBI" id="CHEBI:30864"/>
        <dbReference type="ChEBI" id="CHEBI:32814"/>
        <dbReference type="EC" id="3.5.2.3"/>
    </reaction>
</comment>
<dbReference type="InterPro" id="IPR000330">
    <property type="entry name" value="SNF2_N"/>
</dbReference>
<dbReference type="FunFam" id="3.40.50.1380:FF:000005">
    <property type="entry name" value="CAD protein-like isoform X1"/>
    <property type="match status" value="1"/>
</dbReference>
<feature type="compositionally biased region" description="Basic and acidic residues" evidence="19">
    <location>
        <begin position="2370"/>
        <end position="2431"/>
    </location>
</feature>
<dbReference type="SUPFAM" id="SSF53671">
    <property type="entry name" value="Aspartate/ornithine carbamoyltransferase"/>
    <property type="match status" value="1"/>
</dbReference>
<evidence type="ECO:0000256" key="12">
    <source>
        <dbReference type="ARBA" id="ARBA00043968"/>
    </source>
</evidence>
<feature type="compositionally biased region" description="Polar residues" evidence="19">
    <location>
        <begin position="2091"/>
        <end position="2114"/>
    </location>
</feature>
<keyword evidence="9" id="KW-0378">Hydrolase</keyword>
<dbReference type="Pfam" id="PF01839">
    <property type="entry name" value="FG-GAP"/>
    <property type="match status" value="2"/>
</dbReference>
<reference evidence="23" key="1">
    <citation type="submission" date="2023-12" db="EMBL/GenBank/DDBJ databases">
        <title>Genome assembly of Anisodus tanguticus.</title>
        <authorList>
            <person name="Wang Y.-J."/>
        </authorList>
    </citation>
    <scope>NUCLEOTIDE SEQUENCE</scope>
    <source>
        <strain evidence="23">KB-2021</strain>
        <tissue evidence="23">Leaf</tissue>
    </source>
</reference>
<keyword evidence="3" id="KW-0436">Ligase</keyword>
<comment type="catalytic activity">
    <reaction evidence="16">
        <text>hydrogencarbonate + L-glutamine + 2 ATP + H2O = carbamoyl phosphate + L-glutamate + 2 ADP + phosphate + 2 H(+)</text>
        <dbReference type="Rhea" id="RHEA:18633"/>
        <dbReference type="ChEBI" id="CHEBI:15377"/>
        <dbReference type="ChEBI" id="CHEBI:15378"/>
        <dbReference type="ChEBI" id="CHEBI:17544"/>
        <dbReference type="ChEBI" id="CHEBI:29985"/>
        <dbReference type="ChEBI" id="CHEBI:30616"/>
        <dbReference type="ChEBI" id="CHEBI:43474"/>
        <dbReference type="ChEBI" id="CHEBI:58228"/>
        <dbReference type="ChEBI" id="CHEBI:58359"/>
        <dbReference type="ChEBI" id="CHEBI:456216"/>
        <dbReference type="EC" id="6.3.5.5"/>
    </reaction>
</comment>
<dbReference type="Pfam" id="PF06461">
    <property type="entry name" value="CHDII_SANT-like"/>
    <property type="match status" value="1"/>
</dbReference>
<feature type="region of interest" description="Disordered" evidence="19">
    <location>
        <begin position="2083"/>
        <end position="2146"/>
    </location>
</feature>
<evidence type="ECO:0000256" key="3">
    <source>
        <dbReference type="ARBA" id="ARBA00022598"/>
    </source>
</evidence>
<evidence type="ECO:0000256" key="6">
    <source>
        <dbReference type="ARBA" id="ARBA00022729"/>
    </source>
</evidence>
<feature type="compositionally biased region" description="Basic and acidic residues" evidence="19">
    <location>
        <begin position="2121"/>
        <end position="2142"/>
    </location>
</feature>
<dbReference type="GO" id="GO:0003677">
    <property type="term" value="F:DNA binding"/>
    <property type="evidence" value="ECO:0007669"/>
    <property type="project" value="InterPro"/>
</dbReference>
<dbReference type="Pfam" id="PF08074">
    <property type="entry name" value="CHDCT2"/>
    <property type="match status" value="1"/>
</dbReference>
<dbReference type="Pfam" id="PF00176">
    <property type="entry name" value="SNF2-rel_dom"/>
    <property type="match status" value="1"/>
</dbReference>
<dbReference type="FunFam" id="3.40.50.20:FF:000002">
    <property type="entry name" value="Carbamoyl-phosphate synthase large chain"/>
    <property type="match status" value="1"/>
</dbReference>
<dbReference type="NCBIfam" id="TIGR00857">
    <property type="entry name" value="pyrC_multi"/>
    <property type="match status" value="1"/>
</dbReference>
<dbReference type="Gene3D" id="3.40.50.1380">
    <property type="entry name" value="Methylglyoxal synthase-like domain"/>
    <property type="match status" value="1"/>
</dbReference>
<dbReference type="CDD" id="cd01316">
    <property type="entry name" value="CAD_DHOase"/>
    <property type="match status" value="1"/>
</dbReference>
<feature type="region of interest" description="Disordered" evidence="19">
    <location>
        <begin position="1775"/>
        <end position="1811"/>
    </location>
</feature>
<dbReference type="GO" id="GO:0005829">
    <property type="term" value="C:cytosol"/>
    <property type="evidence" value="ECO:0007669"/>
    <property type="project" value="TreeGrafter"/>
</dbReference>
<evidence type="ECO:0008006" key="25">
    <source>
        <dbReference type="Google" id="ProtNLM"/>
    </source>
</evidence>
<dbReference type="InterPro" id="IPR002195">
    <property type="entry name" value="Dihydroorotase_CS"/>
</dbReference>
<dbReference type="Gene3D" id="3.40.50.10810">
    <property type="entry name" value="Tandem AAA-ATPase domain"/>
    <property type="match status" value="1"/>
</dbReference>
<dbReference type="Pfam" id="PF02729">
    <property type="entry name" value="OTCace_N"/>
    <property type="match status" value="1"/>
</dbReference>
<dbReference type="InterPro" id="IPR011059">
    <property type="entry name" value="Metal-dep_hydrolase_composite"/>
</dbReference>
<keyword evidence="7" id="KW-0677">Repeat</keyword>
<feature type="compositionally biased region" description="Basic and acidic residues" evidence="19">
    <location>
        <begin position="2324"/>
        <end position="2334"/>
    </location>
</feature>
<feature type="compositionally biased region" description="Basic and acidic residues" evidence="19">
    <location>
        <begin position="2345"/>
        <end position="2358"/>
    </location>
</feature>
<keyword evidence="24" id="KW-1185">Reference proteome</keyword>
<dbReference type="SUPFAM" id="SSF51556">
    <property type="entry name" value="Metallo-dependent hydrolases"/>
    <property type="match status" value="1"/>
</dbReference>
<dbReference type="Pfam" id="PF02142">
    <property type="entry name" value="MGS"/>
    <property type="match status" value="1"/>
</dbReference>
<evidence type="ECO:0000313" key="24">
    <source>
        <dbReference type="Proteomes" id="UP001291623"/>
    </source>
</evidence>
<dbReference type="InterPro" id="IPR009003">
    <property type="entry name" value="Peptidase_S1_PA"/>
</dbReference>
<dbReference type="InterPro" id="IPR013815">
    <property type="entry name" value="ATP_grasp_subdomain_1"/>
</dbReference>
<dbReference type="FunFam" id="3.20.20.140:FF:000036">
    <property type="entry name" value="Carbamoyl-phosphate synthase large chain"/>
    <property type="match status" value="1"/>
</dbReference>
<feature type="domain" description="ATP-grasp" evidence="20">
    <location>
        <begin position="917"/>
        <end position="1108"/>
    </location>
</feature>
<keyword evidence="6" id="KW-0732">Signal</keyword>
<feature type="repeat" description="FG-GAP" evidence="18">
    <location>
        <begin position="136"/>
        <end position="198"/>
    </location>
</feature>
<dbReference type="InterPro" id="IPR032466">
    <property type="entry name" value="Metal_Hydrolase"/>
</dbReference>
<dbReference type="PROSITE" id="PS51192">
    <property type="entry name" value="HELICASE_ATP_BIND_1"/>
    <property type="match status" value="1"/>
</dbReference>
<dbReference type="InterPro" id="IPR058047">
    <property type="entry name" value="CPSase_preATP-grasp"/>
</dbReference>
<dbReference type="FunFam" id="1.10.10.60:FF:000037">
    <property type="entry name" value="chromodomain-helicase-DNA-binding protein 3 isoform X1"/>
    <property type="match status" value="1"/>
</dbReference>
<dbReference type="SUPFAM" id="SSF69318">
    <property type="entry name" value="Integrin alpha N-terminal domain"/>
    <property type="match status" value="1"/>
</dbReference>
<dbReference type="InterPro" id="IPR028994">
    <property type="entry name" value="Integrin_alpha_N"/>
</dbReference>
<dbReference type="InterPro" id="IPR009463">
    <property type="entry name" value="DUF1087"/>
</dbReference>
<dbReference type="PROSITE" id="PS00867">
    <property type="entry name" value="CPSASE_2"/>
    <property type="match status" value="2"/>
</dbReference>
<dbReference type="GO" id="GO:0007155">
    <property type="term" value="P:cell adhesion"/>
    <property type="evidence" value="ECO:0007669"/>
    <property type="project" value="InterPro"/>
</dbReference>
<dbReference type="GO" id="GO:0004151">
    <property type="term" value="F:dihydroorotase activity"/>
    <property type="evidence" value="ECO:0007669"/>
    <property type="project" value="UniProtKB-EC"/>
</dbReference>
<dbReference type="InterPro" id="IPR011761">
    <property type="entry name" value="ATP-grasp"/>
</dbReference>
<dbReference type="SMART" id="SM01146">
    <property type="entry name" value="DUF1086"/>
    <property type="match status" value="1"/>
</dbReference>
<protein>
    <recommendedName>
        <fullName evidence="25">Dihydroorotase</fullName>
    </recommendedName>
</protein>
<dbReference type="SMART" id="SM01147">
    <property type="entry name" value="DUF1087"/>
    <property type="match status" value="1"/>
</dbReference>
<dbReference type="GO" id="GO:0016597">
    <property type="term" value="F:amino acid binding"/>
    <property type="evidence" value="ECO:0007669"/>
    <property type="project" value="InterPro"/>
</dbReference>
<feature type="compositionally biased region" description="Basic residues" evidence="19">
    <location>
        <begin position="1779"/>
        <end position="1788"/>
    </location>
</feature>
<feature type="domain" description="MGS-like" evidence="22">
    <location>
        <begin position="1191"/>
        <end position="1348"/>
    </location>
</feature>
<feature type="domain" description="Helicase ATP-binding" evidence="21">
    <location>
        <begin position="1837"/>
        <end position="2000"/>
    </location>
</feature>
<evidence type="ECO:0000256" key="2">
    <source>
        <dbReference type="ARBA" id="ARBA00004880"/>
    </source>
</evidence>
<dbReference type="GO" id="GO:0046872">
    <property type="term" value="F:metal ion binding"/>
    <property type="evidence" value="ECO:0007669"/>
    <property type="project" value="UniProtKB-KW"/>
</dbReference>
<dbReference type="GO" id="GO:0005524">
    <property type="term" value="F:ATP binding"/>
    <property type="evidence" value="ECO:0007669"/>
    <property type="project" value="UniProtKB-UniRule"/>
</dbReference>
<evidence type="ECO:0000256" key="19">
    <source>
        <dbReference type="SAM" id="MobiDB-lite"/>
    </source>
</evidence>
<dbReference type="FunFam" id="3.40.50.20:FF:000001">
    <property type="entry name" value="Carbamoyl-phosphate synthase large chain"/>
    <property type="match status" value="1"/>
</dbReference>
<feature type="region of interest" description="Disordered" evidence="19">
    <location>
        <begin position="2255"/>
        <end position="2435"/>
    </location>
</feature>
<evidence type="ECO:0000256" key="7">
    <source>
        <dbReference type="ARBA" id="ARBA00022737"/>
    </source>
</evidence>
<dbReference type="PROSITE" id="PS00483">
    <property type="entry name" value="DIHYDROOROTASE_2"/>
    <property type="match status" value="1"/>
</dbReference>
<dbReference type="SMART" id="SM00487">
    <property type="entry name" value="DEXDc"/>
    <property type="match status" value="1"/>
</dbReference>
<dbReference type="GO" id="GO:0004252">
    <property type="term" value="F:serine-type endopeptidase activity"/>
    <property type="evidence" value="ECO:0007669"/>
    <property type="project" value="InterPro"/>
</dbReference>
<evidence type="ECO:0000256" key="14">
    <source>
        <dbReference type="ARBA" id="ARBA00047359"/>
    </source>
</evidence>
<keyword evidence="11" id="KW-0325">Glycoprotein</keyword>
<dbReference type="PROSITE" id="PS51855">
    <property type="entry name" value="MGS"/>
    <property type="match status" value="1"/>
</dbReference>
<dbReference type="PRINTS" id="PR01185">
    <property type="entry name" value="INTEGRINA"/>
</dbReference>
<dbReference type="GO" id="GO:0004070">
    <property type="term" value="F:aspartate carbamoyltransferase activity"/>
    <property type="evidence" value="ECO:0007669"/>
    <property type="project" value="TreeGrafter"/>
</dbReference>
<dbReference type="Proteomes" id="UP001291623">
    <property type="component" value="Unassembled WGS sequence"/>
</dbReference>
<name>A0AAE1QPW7_9SOLA</name>
<comment type="pathway">
    <text evidence="2">Pyrimidine metabolism; UMP biosynthesis via de novo pathway; (S)-dihydroorotate from bicarbonate: step 3/3.</text>
</comment>
<dbReference type="SUPFAM" id="SSF52335">
    <property type="entry name" value="Methylglyoxal synthase-like"/>
    <property type="match status" value="1"/>
</dbReference>
<dbReference type="GO" id="GO:0006541">
    <property type="term" value="P:glutamine metabolic process"/>
    <property type="evidence" value="ECO:0007669"/>
    <property type="project" value="TreeGrafter"/>
</dbReference>
<dbReference type="InterPro" id="IPR013517">
    <property type="entry name" value="FG-GAP"/>
</dbReference>
<evidence type="ECO:0000259" key="22">
    <source>
        <dbReference type="PROSITE" id="PS51855"/>
    </source>
</evidence>
<comment type="catalytic activity">
    <reaction evidence="14">
        <text>hydrogencarbonate + NH4(+) + 2 ATP = carbamoyl phosphate + 2 ADP + phosphate + 2 H(+)</text>
        <dbReference type="Rhea" id="RHEA:18029"/>
        <dbReference type="ChEBI" id="CHEBI:15378"/>
        <dbReference type="ChEBI" id="CHEBI:17544"/>
        <dbReference type="ChEBI" id="CHEBI:28938"/>
        <dbReference type="ChEBI" id="CHEBI:30616"/>
        <dbReference type="ChEBI" id="CHEBI:43474"/>
        <dbReference type="ChEBI" id="CHEBI:58228"/>
        <dbReference type="ChEBI" id="CHEBI:456216"/>
        <dbReference type="EC" id="6.3.4.16"/>
    </reaction>
</comment>
<dbReference type="CDD" id="cd01423">
    <property type="entry name" value="MGS_CPS_I_III"/>
    <property type="match status" value="1"/>
</dbReference>
<dbReference type="GO" id="GO:0006207">
    <property type="term" value="P:'de novo' pyrimidine nucleobase biosynthetic process"/>
    <property type="evidence" value="ECO:0007669"/>
    <property type="project" value="TreeGrafter"/>
</dbReference>
<dbReference type="FunFam" id="3.30.470.20:FF:000001">
    <property type="entry name" value="Carbamoyl-phosphate synthase large chain"/>
    <property type="match status" value="1"/>
</dbReference>
<dbReference type="SUPFAM" id="SSF52440">
    <property type="entry name" value="PreATP-grasp domain"/>
    <property type="match status" value="2"/>
</dbReference>
<evidence type="ECO:0000256" key="11">
    <source>
        <dbReference type="ARBA" id="ARBA00023180"/>
    </source>
</evidence>
<evidence type="ECO:0000256" key="10">
    <source>
        <dbReference type="ARBA" id="ARBA00022840"/>
    </source>
</evidence>
<dbReference type="InterPro" id="IPR014001">
    <property type="entry name" value="Helicase_ATP-bd"/>
</dbReference>
<dbReference type="Gene3D" id="2.40.10.10">
    <property type="entry name" value="Trypsin-like serine proteases"/>
    <property type="match status" value="1"/>
</dbReference>
<comment type="similarity">
    <text evidence="12">In the 3rd section; belongs to the metallo-dependent hydrolases superfamily. DHOase family. CAD subfamily.</text>
</comment>
<dbReference type="Pfam" id="PF25596">
    <property type="entry name" value="CPSase_L_D1"/>
    <property type="match status" value="2"/>
</dbReference>
<evidence type="ECO:0000256" key="1">
    <source>
        <dbReference type="ARBA" id="ARBA00001947"/>
    </source>
</evidence>
<evidence type="ECO:0000259" key="21">
    <source>
        <dbReference type="PROSITE" id="PS51192"/>
    </source>
</evidence>
<dbReference type="PROSITE" id="PS00482">
    <property type="entry name" value="DIHYDROOROTASE_1"/>
    <property type="match status" value="1"/>
</dbReference>
<evidence type="ECO:0000256" key="8">
    <source>
        <dbReference type="ARBA" id="ARBA00022741"/>
    </source>
</evidence>
<dbReference type="Pfam" id="PF00089">
    <property type="entry name" value="Trypsin"/>
    <property type="match status" value="1"/>
</dbReference>
<comment type="caution">
    <text evidence="23">The sequence shown here is derived from an EMBL/GenBank/DDBJ whole genome shotgun (WGS) entry which is preliminary data.</text>
</comment>
<dbReference type="PANTHER" id="PTHR11405:SF5">
    <property type="entry name" value="CAD PROTEIN"/>
    <property type="match status" value="1"/>
</dbReference>
<keyword evidence="10 17" id="KW-0067">ATP-binding</keyword>
<evidence type="ECO:0000313" key="23">
    <source>
        <dbReference type="EMBL" id="KAK4337099.1"/>
    </source>
</evidence>
<dbReference type="InterPro" id="IPR027417">
    <property type="entry name" value="P-loop_NTPase"/>
</dbReference>
<comment type="similarity">
    <text evidence="13">In the 2nd section; belongs to the CarB family.</text>
</comment>
<evidence type="ECO:0000256" key="18">
    <source>
        <dbReference type="PROSITE-ProRule" id="PRU00803"/>
    </source>
</evidence>
<gene>
    <name evidence="23" type="ORF">RND71_043849</name>
</gene>
<evidence type="ECO:0000256" key="16">
    <source>
        <dbReference type="ARBA" id="ARBA00048816"/>
    </source>
</evidence>
<comment type="cofactor">
    <cofactor evidence="1">
        <name>Zn(2+)</name>
        <dbReference type="ChEBI" id="CHEBI:29105"/>
    </cofactor>
</comment>
<dbReference type="Pfam" id="PF01979">
    <property type="entry name" value="Amidohydro_1"/>
    <property type="match status" value="1"/>
</dbReference>
<dbReference type="InterPro" id="IPR036914">
    <property type="entry name" value="MGS-like_dom_sf"/>
</dbReference>
<dbReference type="PROSITE" id="PS51470">
    <property type="entry name" value="FG_GAP"/>
    <property type="match status" value="2"/>
</dbReference>
<dbReference type="GO" id="GO:0006228">
    <property type="term" value="P:UTP biosynthetic process"/>
    <property type="evidence" value="ECO:0007669"/>
    <property type="project" value="TreeGrafter"/>
</dbReference>
<evidence type="ECO:0000256" key="17">
    <source>
        <dbReference type="PROSITE-ProRule" id="PRU00409"/>
    </source>
</evidence>
<dbReference type="GO" id="GO:0008305">
    <property type="term" value="C:integrin complex"/>
    <property type="evidence" value="ECO:0007669"/>
    <property type="project" value="InterPro"/>
</dbReference>